<dbReference type="PANTHER" id="PTHR33204:SF29">
    <property type="entry name" value="TRANSCRIPTIONAL REGULATOR"/>
    <property type="match status" value="1"/>
</dbReference>
<reference evidence="6 7" key="3">
    <citation type="submission" date="2019-03" db="EMBL/GenBank/DDBJ databases">
        <title>Genomic Encyclopedia of Type Strains, Phase IV (KMG-IV): sequencing the most valuable type-strain genomes for metagenomic binning, comparative biology and taxonomic classification.</title>
        <authorList>
            <person name="Goeker M."/>
        </authorList>
    </citation>
    <scope>NUCLEOTIDE SEQUENCE [LARGE SCALE GENOMIC DNA]</scope>
    <source>
        <strain evidence="6 7">DSM 103236</strain>
    </source>
</reference>
<keyword evidence="8" id="KW-1185">Reference proteome</keyword>
<evidence type="ECO:0000259" key="4">
    <source>
        <dbReference type="PROSITE" id="PS51118"/>
    </source>
</evidence>
<evidence type="ECO:0000256" key="2">
    <source>
        <dbReference type="ARBA" id="ARBA00023125"/>
    </source>
</evidence>
<dbReference type="EMBL" id="SLWO01000004">
    <property type="protein sequence ID" value="TCO25275.1"/>
    <property type="molecule type" value="Genomic_DNA"/>
</dbReference>
<keyword evidence="2" id="KW-0238">DNA-binding</keyword>
<evidence type="ECO:0000313" key="6">
    <source>
        <dbReference type="EMBL" id="TCO25275.1"/>
    </source>
</evidence>
<evidence type="ECO:0000313" key="5">
    <source>
        <dbReference type="EMBL" id="GGE46784.1"/>
    </source>
</evidence>
<proteinExistence type="predicted"/>
<evidence type="ECO:0000313" key="7">
    <source>
        <dbReference type="Proteomes" id="UP000295684"/>
    </source>
</evidence>
<evidence type="ECO:0000256" key="1">
    <source>
        <dbReference type="ARBA" id="ARBA00023015"/>
    </source>
</evidence>
<dbReference type="InterPro" id="IPR002577">
    <property type="entry name" value="HTH_HxlR"/>
</dbReference>
<keyword evidence="1" id="KW-0805">Transcription regulation</keyword>
<sequence>MPEFFHDKRLYYTPIEFALSHLGGTWKMPILWRLQEKAQRFNELKKDIPHITDKMLTSQLRELESKGLINREIFPVIPPKVEYSLTKKGMKAIPIIETIMKYGYDLIQDAGIEFPPKKA</sequence>
<dbReference type="PANTHER" id="PTHR33204">
    <property type="entry name" value="TRANSCRIPTIONAL REGULATOR, MARR FAMILY"/>
    <property type="match status" value="1"/>
</dbReference>
<gene>
    <name evidence="6" type="ORF">EV200_104312</name>
    <name evidence="5" type="ORF">GCM10011413_11080</name>
</gene>
<organism evidence="6 7">
    <name type="scientific">Pedobacter psychrotolerans</name>
    <dbReference type="NCBI Taxonomy" id="1843235"/>
    <lineage>
        <taxon>Bacteria</taxon>
        <taxon>Pseudomonadati</taxon>
        <taxon>Bacteroidota</taxon>
        <taxon>Sphingobacteriia</taxon>
        <taxon>Sphingobacteriales</taxon>
        <taxon>Sphingobacteriaceae</taxon>
        <taxon>Pedobacter</taxon>
    </lineage>
</organism>
<dbReference type="GO" id="GO:0003677">
    <property type="term" value="F:DNA binding"/>
    <property type="evidence" value="ECO:0007669"/>
    <property type="project" value="UniProtKB-KW"/>
</dbReference>
<reference evidence="5" key="4">
    <citation type="submission" date="2024-05" db="EMBL/GenBank/DDBJ databases">
        <authorList>
            <person name="Sun Q."/>
            <person name="Zhou Y."/>
        </authorList>
    </citation>
    <scope>NUCLEOTIDE SEQUENCE</scope>
    <source>
        <strain evidence="5">CGMCC 1.15644</strain>
    </source>
</reference>
<dbReference type="AlphaFoldDB" id="A0A4V2RZD6"/>
<evidence type="ECO:0000256" key="3">
    <source>
        <dbReference type="ARBA" id="ARBA00023163"/>
    </source>
</evidence>
<accession>A0A4V2RZD6</accession>
<dbReference type="InterPro" id="IPR036390">
    <property type="entry name" value="WH_DNA-bd_sf"/>
</dbReference>
<keyword evidence="3" id="KW-0804">Transcription</keyword>
<dbReference type="Gene3D" id="1.10.10.10">
    <property type="entry name" value="Winged helix-like DNA-binding domain superfamily/Winged helix DNA-binding domain"/>
    <property type="match status" value="1"/>
</dbReference>
<reference evidence="8" key="2">
    <citation type="journal article" date="2019" name="Int. J. Syst. Evol. Microbiol.">
        <title>The Global Catalogue of Microorganisms (GCM) 10K type strain sequencing project: providing services to taxonomists for standard genome sequencing and annotation.</title>
        <authorList>
            <consortium name="The Broad Institute Genomics Platform"/>
            <consortium name="The Broad Institute Genome Sequencing Center for Infectious Disease"/>
            <person name="Wu L."/>
            <person name="Ma J."/>
        </authorList>
    </citation>
    <scope>NUCLEOTIDE SEQUENCE [LARGE SCALE GENOMIC DNA]</scope>
    <source>
        <strain evidence="8">CGMCC 1.15644</strain>
    </source>
</reference>
<dbReference type="Pfam" id="PF01638">
    <property type="entry name" value="HxlR"/>
    <property type="match status" value="1"/>
</dbReference>
<comment type="caution">
    <text evidence="6">The sequence shown here is derived from an EMBL/GenBank/DDBJ whole genome shotgun (WGS) entry which is preliminary data.</text>
</comment>
<dbReference type="RefSeq" id="WP_132532881.1">
    <property type="nucleotide sequence ID" value="NZ_BMJO01000002.1"/>
</dbReference>
<dbReference type="Proteomes" id="UP000295684">
    <property type="component" value="Unassembled WGS sequence"/>
</dbReference>
<dbReference type="InterPro" id="IPR036388">
    <property type="entry name" value="WH-like_DNA-bd_sf"/>
</dbReference>
<evidence type="ECO:0000313" key="8">
    <source>
        <dbReference type="Proteomes" id="UP000622648"/>
    </source>
</evidence>
<dbReference type="EMBL" id="BMJO01000002">
    <property type="protein sequence ID" value="GGE46784.1"/>
    <property type="molecule type" value="Genomic_DNA"/>
</dbReference>
<name>A0A4V2RZD6_9SPHI</name>
<feature type="domain" description="HTH hxlR-type" evidence="4">
    <location>
        <begin position="13"/>
        <end position="111"/>
    </location>
</feature>
<dbReference type="PROSITE" id="PS51118">
    <property type="entry name" value="HTH_HXLR"/>
    <property type="match status" value="1"/>
</dbReference>
<reference evidence="5" key="1">
    <citation type="journal article" date="2014" name="Int. J. Syst. Evol. Microbiol.">
        <title>Complete genome of a new Firmicutes species belonging to the dominant human colonic microbiota ('Ruminococcus bicirculans') reveals two chromosomes and a selective capacity to utilize plant glucans.</title>
        <authorList>
            <consortium name="NISC Comparative Sequencing Program"/>
            <person name="Wegmann U."/>
            <person name="Louis P."/>
            <person name="Goesmann A."/>
            <person name="Henrissat B."/>
            <person name="Duncan S.H."/>
            <person name="Flint H.J."/>
        </authorList>
    </citation>
    <scope>NUCLEOTIDE SEQUENCE</scope>
    <source>
        <strain evidence="5">CGMCC 1.15644</strain>
    </source>
</reference>
<dbReference type="SUPFAM" id="SSF46785">
    <property type="entry name" value="Winged helix' DNA-binding domain"/>
    <property type="match status" value="1"/>
</dbReference>
<protein>
    <submittedName>
        <fullName evidence="6">HxlR family transcriptional regulator</fullName>
    </submittedName>
</protein>
<dbReference type="OrthoDB" id="9797599at2"/>
<dbReference type="Proteomes" id="UP000622648">
    <property type="component" value="Unassembled WGS sequence"/>
</dbReference>